<dbReference type="InterPro" id="IPR022134">
    <property type="entry name" value="DUF3667"/>
</dbReference>
<evidence type="ECO:0008006" key="5">
    <source>
        <dbReference type="Google" id="ProtNLM"/>
    </source>
</evidence>
<reference evidence="4" key="1">
    <citation type="journal article" date="2018" name="Front. Microbiol.">
        <title>Genome-Based Analysis Reveals the Taxonomy and Diversity of the Family Idiomarinaceae.</title>
        <authorList>
            <person name="Liu Y."/>
            <person name="Lai Q."/>
            <person name="Shao Z."/>
        </authorList>
    </citation>
    <scope>NUCLEOTIDE SEQUENCE [LARGE SCALE GENOMIC DNA]</scope>
    <source>
        <strain evidence="4">GBPy7</strain>
    </source>
</reference>
<name>A0A432VZT6_9GAMM</name>
<dbReference type="EMBL" id="PIPJ01000002">
    <property type="protein sequence ID" value="RUO22243.1"/>
    <property type="molecule type" value="Genomic_DNA"/>
</dbReference>
<feature type="transmembrane region" description="Helical" evidence="2">
    <location>
        <begin position="101"/>
        <end position="122"/>
    </location>
</feature>
<dbReference type="Proteomes" id="UP000288395">
    <property type="component" value="Unassembled WGS sequence"/>
</dbReference>
<keyword evidence="2" id="KW-1133">Transmembrane helix</keyword>
<evidence type="ECO:0000256" key="1">
    <source>
        <dbReference type="SAM" id="MobiDB-lite"/>
    </source>
</evidence>
<sequence length="346" mass="39607">MKRKRNVSMSESANNAPCDENPSSCLSCGNALKGPFCHHCGQEDTHYVRGIGSLITEFFGEMGNWDGRVWRTLIPLFLRPAFLSNEYVRGRRVPYVPPLRLYLFISIVAFIFFSQLGSGLAINGNAGTPQEIAEATNADTNILPELAAKQEDQREISGYSEEQDLTSFKQSSEEYTNNEAVFLWLLSDEQNAELNEKLKVLVERPKILVDKFFTVAPQMMLIMLPIFAFFLKVLYLGSKRYYIEHVVLALHTHAFMLITLLIILGVNLIHSLLIENNVSGWLTSPFSFLLKGLWFWLPVYLFMAQKRFYRQSFFVTFIKFNLTALFYLFLLTVAIAFGVIWSIWSA</sequence>
<gene>
    <name evidence="3" type="ORF">CWE08_03380</name>
</gene>
<evidence type="ECO:0000313" key="3">
    <source>
        <dbReference type="EMBL" id="RUO22243.1"/>
    </source>
</evidence>
<feature type="transmembrane region" description="Helical" evidence="2">
    <location>
        <begin position="281"/>
        <end position="303"/>
    </location>
</feature>
<feature type="transmembrane region" description="Helical" evidence="2">
    <location>
        <begin position="324"/>
        <end position="344"/>
    </location>
</feature>
<comment type="caution">
    <text evidence="3">The sequence shown here is derived from an EMBL/GenBank/DDBJ whole genome shotgun (WGS) entry which is preliminary data.</text>
</comment>
<dbReference type="Pfam" id="PF12412">
    <property type="entry name" value="DUF3667"/>
    <property type="match status" value="1"/>
</dbReference>
<keyword evidence="4" id="KW-1185">Reference proteome</keyword>
<feature type="compositionally biased region" description="Polar residues" evidence="1">
    <location>
        <begin position="7"/>
        <end position="22"/>
    </location>
</feature>
<evidence type="ECO:0000313" key="4">
    <source>
        <dbReference type="Proteomes" id="UP000288395"/>
    </source>
</evidence>
<keyword evidence="2" id="KW-0472">Membrane</keyword>
<organism evidence="3 4">
    <name type="scientific">Aliidiomarina iranensis</name>
    <dbReference type="NCBI Taxonomy" id="1434071"/>
    <lineage>
        <taxon>Bacteria</taxon>
        <taxon>Pseudomonadati</taxon>
        <taxon>Pseudomonadota</taxon>
        <taxon>Gammaproteobacteria</taxon>
        <taxon>Alteromonadales</taxon>
        <taxon>Idiomarinaceae</taxon>
        <taxon>Aliidiomarina</taxon>
    </lineage>
</organism>
<protein>
    <recommendedName>
        <fullName evidence="5">DUF3667 domain-containing protein</fullName>
    </recommendedName>
</protein>
<accession>A0A432VZT6</accession>
<keyword evidence="2" id="KW-0812">Transmembrane</keyword>
<feature type="transmembrane region" description="Helical" evidence="2">
    <location>
        <begin position="247"/>
        <end position="269"/>
    </location>
</feature>
<dbReference type="AlphaFoldDB" id="A0A432VZT6"/>
<proteinExistence type="predicted"/>
<evidence type="ECO:0000256" key="2">
    <source>
        <dbReference type="SAM" id="Phobius"/>
    </source>
</evidence>
<feature type="transmembrane region" description="Helical" evidence="2">
    <location>
        <begin position="215"/>
        <end position="235"/>
    </location>
</feature>
<feature type="region of interest" description="Disordered" evidence="1">
    <location>
        <begin position="1"/>
        <end position="22"/>
    </location>
</feature>